<reference evidence="1" key="2">
    <citation type="journal article" date="2015" name="Data Brief">
        <title>Shoot transcriptome of the giant reed, Arundo donax.</title>
        <authorList>
            <person name="Barrero R.A."/>
            <person name="Guerrero F.D."/>
            <person name="Moolhuijzen P."/>
            <person name="Goolsby J.A."/>
            <person name="Tidwell J."/>
            <person name="Bellgard S.E."/>
            <person name="Bellgard M.I."/>
        </authorList>
    </citation>
    <scope>NUCLEOTIDE SEQUENCE</scope>
    <source>
        <tissue evidence="1">Shoot tissue taken approximately 20 cm above the soil surface</tissue>
    </source>
</reference>
<accession>A0A0A9FJ22</accession>
<organism evidence="1">
    <name type="scientific">Arundo donax</name>
    <name type="common">Giant reed</name>
    <name type="synonym">Donax arundinaceus</name>
    <dbReference type="NCBI Taxonomy" id="35708"/>
    <lineage>
        <taxon>Eukaryota</taxon>
        <taxon>Viridiplantae</taxon>
        <taxon>Streptophyta</taxon>
        <taxon>Embryophyta</taxon>
        <taxon>Tracheophyta</taxon>
        <taxon>Spermatophyta</taxon>
        <taxon>Magnoliopsida</taxon>
        <taxon>Liliopsida</taxon>
        <taxon>Poales</taxon>
        <taxon>Poaceae</taxon>
        <taxon>PACMAD clade</taxon>
        <taxon>Arundinoideae</taxon>
        <taxon>Arundineae</taxon>
        <taxon>Arundo</taxon>
    </lineage>
</organism>
<protein>
    <submittedName>
        <fullName evidence="1">Uncharacterized protein</fullName>
    </submittedName>
</protein>
<evidence type="ECO:0000313" key="1">
    <source>
        <dbReference type="EMBL" id="JAE08278.1"/>
    </source>
</evidence>
<dbReference type="AlphaFoldDB" id="A0A0A9FJ22"/>
<sequence>MRIHTLCSQVRSTTHHMQRHYIQECMRSSM</sequence>
<dbReference type="EMBL" id="GBRH01189618">
    <property type="protein sequence ID" value="JAE08278.1"/>
    <property type="molecule type" value="Transcribed_RNA"/>
</dbReference>
<reference evidence="1" key="1">
    <citation type="submission" date="2014-09" db="EMBL/GenBank/DDBJ databases">
        <authorList>
            <person name="Magalhaes I.L.F."/>
            <person name="Oliveira U."/>
            <person name="Santos F.R."/>
            <person name="Vidigal T.H.D.A."/>
            <person name="Brescovit A.D."/>
            <person name="Santos A.J."/>
        </authorList>
    </citation>
    <scope>NUCLEOTIDE SEQUENCE</scope>
    <source>
        <tissue evidence="1">Shoot tissue taken approximately 20 cm above the soil surface</tissue>
    </source>
</reference>
<name>A0A0A9FJ22_ARUDO</name>
<proteinExistence type="predicted"/>